<proteinExistence type="inferred from homology"/>
<gene>
    <name evidence="6" type="primary">dnaK_2</name>
    <name evidence="6" type="ORF">AFCDBAGC_4165</name>
</gene>
<evidence type="ECO:0000313" key="6">
    <source>
        <dbReference type="EMBL" id="GJD46285.1"/>
    </source>
</evidence>
<evidence type="ECO:0000313" key="7">
    <source>
        <dbReference type="Proteomes" id="UP001055117"/>
    </source>
</evidence>
<evidence type="ECO:0000256" key="2">
    <source>
        <dbReference type="ARBA" id="ARBA00007381"/>
    </source>
</evidence>
<dbReference type="RefSeq" id="WP_147754126.1">
    <property type="nucleotide sequence ID" value="NZ_BPQG01000074.1"/>
</dbReference>
<name>A0ABQ4QNB3_9HYPH</name>
<dbReference type="Gene3D" id="3.90.640.10">
    <property type="entry name" value="Actin, Chain A, domain 4"/>
    <property type="match status" value="1"/>
</dbReference>
<dbReference type="InterPro" id="IPR043129">
    <property type="entry name" value="ATPase_NBD"/>
</dbReference>
<dbReference type="InterPro" id="IPR018181">
    <property type="entry name" value="Heat_shock_70_CS"/>
</dbReference>
<dbReference type="InterPro" id="IPR013126">
    <property type="entry name" value="Hsp_70_fam"/>
</dbReference>
<dbReference type="EMBL" id="BPQG01000074">
    <property type="protein sequence ID" value="GJD46285.1"/>
    <property type="molecule type" value="Genomic_DNA"/>
</dbReference>
<dbReference type="SUPFAM" id="SSF53067">
    <property type="entry name" value="Actin-like ATPase domain"/>
    <property type="match status" value="2"/>
</dbReference>
<comment type="caution">
    <text evidence="6">The sequence shown here is derived from an EMBL/GenBank/DDBJ whole genome shotgun (WGS) entry which is preliminary data.</text>
</comment>
<keyword evidence="7" id="KW-1185">Reference proteome</keyword>
<organism evidence="6 7">
    <name type="scientific">Methylobacterium cerastii</name>
    <dbReference type="NCBI Taxonomy" id="932741"/>
    <lineage>
        <taxon>Bacteria</taxon>
        <taxon>Pseudomonadati</taxon>
        <taxon>Pseudomonadota</taxon>
        <taxon>Alphaproteobacteria</taxon>
        <taxon>Hyphomicrobiales</taxon>
        <taxon>Methylobacteriaceae</taxon>
        <taxon>Methylobacterium</taxon>
    </lineage>
</organism>
<dbReference type="Proteomes" id="UP001055117">
    <property type="component" value="Unassembled WGS sequence"/>
</dbReference>
<dbReference type="PANTHER" id="PTHR42749:SF1">
    <property type="entry name" value="CELL SHAPE-DETERMINING PROTEIN MREB"/>
    <property type="match status" value="1"/>
</dbReference>
<evidence type="ECO:0000256" key="4">
    <source>
        <dbReference type="ARBA" id="ARBA00022741"/>
    </source>
</evidence>
<evidence type="ECO:0000256" key="1">
    <source>
        <dbReference type="ARBA" id="ARBA00004496"/>
    </source>
</evidence>
<dbReference type="CDD" id="cd10231">
    <property type="entry name" value="ASKHA_NBD_HSP70_YegD-like"/>
    <property type="match status" value="1"/>
</dbReference>
<comment type="subcellular location">
    <subcellularLocation>
        <location evidence="1">Cytoplasm</location>
    </subcellularLocation>
</comment>
<dbReference type="Gene3D" id="3.30.420.40">
    <property type="match status" value="3"/>
</dbReference>
<sequence>MAACGLDFGTSNTTLGHRAPAGPRLVPLEGRHLTIPSAIFFEPNRAAVIGRAATEAYVEGTPGRMMRSLKSVLGSGLIDETTPVGRERVRFRDVIGRYLGAVKARAEAAAGETFDTVVHGRPVHFVDGDAAGDRRAEDTLREIAQSIGFRHVSFQYEPIAAALDHEQSVRREEIALIADIGGGTSDFSIVRLSPERHAKAERADDILANDGVRIGGTDFDRFLSLGTVMPLLGLGSPMKRAELLVPNAYFHDLATWSSINRLYNPKTLREIAEIIRDGARPDLVERLRTVVELERGHSLAIAVEGAKIAASNDGASDVDLDWVEPGLAAPVDRTALVAHTDTLATRISERVGRCLAQAGLTADRIDSLFLTGGSTGLPHVRQGLTACLPGARVVEGDTFGSVGIGLTLEAIRRSA</sequence>
<dbReference type="PROSITE" id="PS01036">
    <property type="entry name" value="HSP70_3"/>
    <property type="match status" value="1"/>
</dbReference>
<dbReference type="Pfam" id="PF00012">
    <property type="entry name" value="HSP70"/>
    <property type="match status" value="1"/>
</dbReference>
<comment type="similarity">
    <text evidence="2">Belongs to the heat shock protein 70 family.</text>
</comment>
<keyword evidence="5" id="KW-0067">ATP-binding</keyword>
<keyword evidence="3" id="KW-0963">Cytoplasm</keyword>
<accession>A0ABQ4QNB3</accession>
<evidence type="ECO:0000256" key="3">
    <source>
        <dbReference type="ARBA" id="ARBA00022490"/>
    </source>
</evidence>
<keyword evidence="4" id="KW-0547">Nucleotide-binding</keyword>
<reference evidence="6 7" key="1">
    <citation type="journal article" date="2021" name="Front. Microbiol.">
        <title>Comprehensive Comparative Genomics and Phenotyping of Methylobacterium Species.</title>
        <authorList>
            <person name="Alessa O."/>
            <person name="Ogura Y."/>
            <person name="Fujitani Y."/>
            <person name="Takami H."/>
            <person name="Hayashi T."/>
            <person name="Sahin N."/>
            <person name="Tani A."/>
        </authorList>
    </citation>
    <scope>NUCLEOTIDE SEQUENCE [LARGE SCALE GENOMIC DNA]</scope>
    <source>
        <strain evidence="6 7">DSM 23679</strain>
    </source>
</reference>
<dbReference type="InterPro" id="IPR056546">
    <property type="entry name" value="MreB_MamK-like"/>
</dbReference>
<dbReference type="Pfam" id="PF06723">
    <property type="entry name" value="MreB_Mbl"/>
    <property type="match status" value="1"/>
</dbReference>
<dbReference type="PANTHER" id="PTHR42749">
    <property type="entry name" value="CELL SHAPE-DETERMINING PROTEIN MREB"/>
    <property type="match status" value="1"/>
</dbReference>
<protein>
    <submittedName>
        <fullName evidence="6">Chaperone protein DnaK</fullName>
    </submittedName>
</protein>
<dbReference type="InterPro" id="IPR042054">
    <property type="entry name" value="YegD-like"/>
</dbReference>
<evidence type="ECO:0000256" key="5">
    <source>
        <dbReference type="ARBA" id="ARBA00022840"/>
    </source>
</evidence>